<dbReference type="SUPFAM" id="SSF55874">
    <property type="entry name" value="ATPase domain of HSP90 chaperone/DNA topoisomerase II/histidine kinase"/>
    <property type="match status" value="1"/>
</dbReference>
<dbReference type="Pfam" id="PF02518">
    <property type="entry name" value="HATPase_c"/>
    <property type="match status" value="1"/>
</dbReference>
<dbReference type="InterPro" id="IPR050736">
    <property type="entry name" value="Sensor_HK_Regulatory"/>
</dbReference>
<gene>
    <name evidence="15" type="ORF">RISK_000039</name>
</gene>
<evidence type="ECO:0000256" key="11">
    <source>
        <dbReference type="SAM" id="Phobius"/>
    </source>
</evidence>
<dbReference type="InterPro" id="IPR036890">
    <property type="entry name" value="HATPase_C_sf"/>
</dbReference>
<comment type="catalytic activity">
    <reaction evidence="1">
        <text>ATP + protein L-histidine = ADP + protein N-phospho-L-histidine.</text>
        <dbReference type="EC" id="2.7.13.3"/>
    </reaction>
</comment>
<comment type="caution">
    <text evidence="15">The sequence shown here is derived from an EMBL/GenBank/DDBJ whole genome shotgun (WGS) entry which is preliminary data.</text>
</comment>
<keyword evidence="8 11" id="KW-1133">Transmembrane helix</keyword>
<dbReference type="PROSITE" id="PS50109">
    <property type="entry name" value="HIS_KIN"/>
    <property type="match status" value="1"/>
</dbReference>
<dbReference type="EMBL" id="LECT01000001">
    <property type="protein sequence ID" value="KLU07860.1"/>
    <property type="molecule type" value="Genomic_DNA"/>
</dbReference>
<dbReference type="PANTHER" id="PTHR43711">
    <property type="entry name" value="TWO-COMPONENT HISTIDINE KINASE"/>
    <property type="match status" value="1"/>
</dbReference>
<evidence type="ECO:0000256" key="10">
    <source>
        <dbReference type="ARBA" id="ARBA00023136"/>
    </source>
</evidence>
<dbReference type="SMART" id="SM00388">
    <property type="entry name" value="HisKA"/>
    <property type="match status" value="1"/>
</dbReference>
<dbReference type="Pfam" id="PF00512">
    <property type="entry name" value="HisKA"/>
    <property type="match status" value="1"/>
</dbReference>
<evidence type="ECO:0000313" key="16">
    <source>
        <dbReference type="Proteomes" id="UP000036367"/>
    </source>
</evidence>
<dbReference type="PROSITE" id="PS50839">
    <property type="entry name" value="CHASE"/>
    <property type="match status" value="1"/>
</dbReference>
<dbReference type="SMART" id="SM00091">
    <property type="entry name" value="PAS"/>
    <property type="match status" value="1"/>
</dbReference>
<dbReference type="GO" id="GO:0016020">
    <property type="term" value="C:membrane"/>
    <property type="evidence" value="ECO:0007669"/>
    <property type="project" value="UniProtKB-SubCell"/>
</dbReference>
<dbReference type="CDD" id="cd00130">
    <property type="entry name" value="PAS"/>
    <property type="match status" value="1"/>
</dbReference>
<dbReference type="InterPro" id="IPR003594">
    <property type="entry name" value="HATPase_dom"/>
</dbReference>
<evidence type="ECO:0000256" key="5">
    <source>
        <dbReference type="ARBA" id="ARBA00022679"/>
    </source>
</evidence>
<evidence type="ECO:0000256" key="8">
    <source>
        <dbReference type="ARBA" id="ARBA00022989"/>
    </source>
</evidence>
<accession>A0A0J1BMY8</accession>
<dbReference type="InterPro" id="IPR035965">
    <property type="entry name" value="PAS-like_dom_sf"/>
</dbReference>
<evidence type="ECO:0000256" key="4">
    <source>
        <dbReference type="ARBA" id="ARBA00022553"/>
    </source>
</evidence>
<comment type="subcellular location">
    <subcellularLocation>
        <location evidence="2">Membrane</location>
    </subcellularLocation>
</comment>
<dbReference type="STRING" id="595434.RISK_000039"/>
<feature type="domain" description="PAS" evidence="13">
    <location>
        <begin position="371"/>
        <end position="423"/>
    </location>
</feature>
<dbReference type="PRINTS" id="PR00344">
    <property type="entry name" value="BCTRLSENSOR"/>
</dbReference>
<keyword evidence="9" id="KW-0902">Two-component regulatory system</keyword>
<dbReference type="Gene3D" id="1.10.287.130">
    <property type="match status" value="1"/>
</dbReference>
<dbReference type="EC" id="2.7.13.3" evidence="3"/>
<dbReference type="PANTHER" id="PTHR43711:SF31">
    <property type="entry name" value="HISTIDINE KINASE"/>
    <property type="match status" value="1"/>
</dbReference>
<dbReference type="PATRIC" id="fig|595434.4.peg.37"/>
<evidence type="ECO:0000313" key="15">
    <source>
        <dbReference type="EMBL" id="KLU07860.1"/>
    </source>
</evidence>
<dbReference type="Gene3D" id="3.30.450.20">
    <property type="entry name" value="PAS domain"/>
    <property type="match status" value="1"/>
</dbReference>
<keyword evidence="10 11" id="KW-0472">Membrane</keyword>
<dbReference type="CDD" id="cd00082">
    <property type="entry name" value="HisKA"/>
    <property type="match status" value="1"/>
</dbReference>
<dbReference type="Pfam" id="PF03924">
    <property type="entry name" value="CHASE"/>
    <property type="match status" value="1"/>
</dbReference>
<dbReference type="PROSITE" id="PS50112">
    <property type="entry name" value="PAS"/>
    <property type="match status" value="1"/>
</dbReference>
<dbReference type="InterPro" id="IPR036097">
    <property type="entry name" value="HisK_dim/P_sf"/>
</dbReference>
<keyword evidence="5" id="KW-0808">Transferase</keyword>
<keyword evidence="7 15" id="KW-0418">Kinase</keyword>
<evidence type="ECO:0000256" key="6">
    <source>
        <dbReference type="ARBA" id="ARBA00022692"/>
    </source>
</evidence>
<keyword evidence="6 11" id="KW-0812">Transmembrane</keyword>
<dbReference type="SUPFAM" id="SSF47384">
    <property type="entry name" value="Homodimeric domain of signal transducing histidine kinase"/>
    <property type="match status" value="1"/>
</dbReference>
<evidence type="ECO:0000256" key="9">
    <source>
        <dbReference type="ARBA" id="ARBA00023012"/>
    </source>
</evidence>
<protein>
    <recommendedName>
        <fullName evidence="3">histidine kinase</fullName>
        <ecNumber evidence="3">2.7.13.3</ecNumber>
    </recommendedName>
</protein>
<dbReference type="Proteomes" id="UP000036367">
    <property type="component" value="Unassembled WGS sequence"/>
</dbReference>
<evidence type="ECO:0000259" key="12">
    <source>
        <dbReference type="PROSITE" id="PS50109"/>
    </source>
</evidence>
<dbReference type="SMART" id="SM01079">
    <property type="entry name" value="CHASE"/>
    <property type="match status" value="1"/>
</dbReference>
<keyword evidence="4" id="KW-0597">Phosphoprotein</keyword>
<feature type="domain" description="Histidine kinase" evidence="12">
    <location>
        <begin position="505"/>
        <end position="716"/>
    </location>
</feature>
<feature type="domain" description="CHASE" evidence="14">
    <location>
        <begin position="90"/>
        <end position="313"/>
    </location>
</feature>
<dbReference type="SUPFAM" id="SSF55785">
    <property type="entry name" value="PYP-like sensor domain (PAS domain)"/>
    <property type="match status" value="1"/>
</dbReference>
<dbReference type="AlphaFoldDB" id="A0A0J1BMY8"/>
<evidence type="ECO:0000256" key="1">
    <source>
        <dbReference type="ARBA" id="ARBA00000085"/>
    </source>
</evidence>
<name>A0A0J1BMY8_RHOIS</name>
<evidence type="ECO:0000259" key="13">
    <source>
        <dbReference type="PROSITE" id="PS50112"/>
    </source>
</evidence>
<dbReference type="SMART" id="SM00387">
    <property type="entry name" value="HATPase_c"/>
    <property type="match status" value="1"/>
</dbReference>
<dbReference type="InterPro" id="IPR004358">
    <property type="entry name" value="Sig_transdc_His_kin-like_C"/>
</dbReference>
<dbReference type="Pfam" id="PF13426">
    <property type="entry name" value="PAS_9"/>
    <property type="match status" value="1"/>
</dbReference>
<organism evidence="15 16">
    <name type="scientific">Rhodopirellula islandica</name>
    <dbReference type="NCBI Taxonomy" id="595434"/>
    <lineage>
        <taxon>Bacteria</taxon>
        <taxon>Pseudomonadati</taxon>
        <taxon>Planctomycetota</taxon>
        <taxon>Planctomycetia</taxon>
        <taxon>Pirellulales</taxon>
        <taxon>Pirellulaceae</taxon>
        <taxon>Rhodopirellula</taxon>
    </lineage>
</organism>
<dbReference type="InterPro" id="IPR000014">
    <property type="entry name" value="PAS"/>
</dbReference>
<feature type="transmembrane region" description="Helical" evidence="11">
    <location>
        <begin position="27"/>
        <end position="46"/>
    </location>
</feature>
<dbReference type="CDD" id="cd00075">
    <property type="entry name" value="HATPase"/>
    <property type="match status" value="1"/>
</dbReference>
<dbReference type="GO" id="GO:0000155">
    <property type="term" value="F:phosphorelay sensor kinase activity"/>
    <property type="evidence" value="ECO:0007669"/>
    <property type="project" value="InterPro"/>
</dbReference>
<dbReference type="InterPro" id="IPR042240">
    <property type="entry name" value="CHASE_sf"/>
</dbReference>
<proteinExistence type="predicted"/>
<evidence type="ECO:0000256" key="3">
    <source>
        <dbReference type="ARBA" id="ARBA00012438"/>
    </source>
</evidence>
<dbReference type="RefSeq" id="WP_047812228.1">
    <property type="nucleotide sequence ID" value="NZ_LECT01000001.1"/>
</dbReference>
<dbReference type="Gene3D" id="3.30.450.350">
    <property type="entry name" value="CHASE domain"/>
    <property type="match status" value="1"/>
</dbReference>
<evidence type="ECO:0000259" key="14">
    <source>
        <dbReference type="PROSITE" id="PS50839"/>
    </source>
</evidence>
<keyword evidence="16" id="KW-1185">Reference proteome</keyword>
<dbReference type="InterPro" id="IPR006189">
    <property type="entry name" value="CHASE_dom"/>
</dbReference>
<evidence type="ECO:0000256" key="2">
    <source>
        <dbReference type="ARBA" id="ARBA00004370"/>
    </source>
</evidence>
<dbReference type="InterPro" id="IPR005467">
    <property type="entry name" value="His_kinase_dom"/>
</dbReference>
<evidence type="ECO:0000256" key="7">
    <source>
        <dbReference type="ARBA" id="ARBA00022777"/>
    </source>
</evidence>
<dbReference type="NCBIfam" id="TIGR00229">
    <property type="entry name" value="sensory_box"/>
    <property type="match status" value="1"/>
</dbReference>
<dbReference type="OrthoDB" id="231918at2"/>
<dbReference type="Gene3D" id="3.30.565.10">
    <property type="entry name" value="Histidine kinase-like ATPase, C-terminal domain"/>
    <property type="match status" value="1"/>
</dbReference>
<dbReference type="InterPro" id="IPR003661">
    <property type="entry name" value="HisK_dim/P_dom"/>
</dbReference>
<reference evidence="15" key="1">
    <citation type="submission" date="2015-05" db="EMBL/GenBank/DDBJ databases">
        <title>Permanent draft genome of Rhodopirellula islandicus K833.</title>
        <authorList>
            <person name="Kizina J."/>
            <person name="Richter M."/>
            <person name="Glockner F.O."/>
            <person name="Harder J."/>
        </authorList>
    </citation>
    <scope>NUCLEOTIDE SEQUENCE [LARGE SCALE GENOMIC DNA]</scope>
    <source>
        <strain evidence="15">K833</strain>
    </source>
</reference>
<sequence length="735" mass="82507">MTHSNSVPILGRTIDRLREFAAARSSGLAWGILAISLAVTAIAWWLSSQYIRDRASDRFLFRVSEMEVSIEQRMMEYEQVLRGGVGLLESSEAVSRDEWRTYFENSRFQEYYPGIQGVGYSRVVDADEKDAFVQSIRAEGFPDFDIRPAGKRNRYTAIDYLEPFDWRNQRAFGFDMYSEETRRAAMDAAIASGEPTISGIVKLVQETENDVQRGFLLYLPLFERDQPIETSAQRTAAVTGFVYAPFRTRDLMTGIRRSNLSDIEFRVYDGVDRTEAALLYDSNQPLSKQPKANDADFVLVKPLHLRGRDWTIHFESQPGFISGGESAISLAVASVGLFVDMLLFLVIGSIGRQQRHAETLAKRMTSEFRKAQQQFQAVCDTAHDPIVLLDQSRQVIYGNPATMDAFGYSASELIGTSASCLFESSLRTKPAASSSTTDDELMCIREDGGTFPARISISYWNDGEQQLAAIIIRDVTEQRRVDALIRQHIRELSRSNRDLDAFAYVASHDLRSPLRNIKHLADWVMEDTGDQLPAESAEHLRTLKQCISRMEQLLDDLLQYSRAGRVHDRVTQVDTAGLVTNIFGMLAKPAAMQVGMEGEFPTLRTLKTPLETCLRNLINNAINHHDREDGKVIVSALDGGEWIRFVVEDDGPGIASRFQKKVFEIFRTLGPLDSKSSSGMGLSIIKKTVETYGGKIELQSELGQGTRFILHWPREIVMPLESVDEAVAAESAVLP</sequence>